<dbReference type="InterPro" id="IPR056681">
    <property type="entry name" value="DUF7779"/>
</dbReference>
<dbReference type="PANTHER" id="PTHR46082:SF6">
    <property type="entry name" value="AAA+ ATPASE DOMAIN-CONTAINING PROTEIN-RELATED"/>
    <property type="match status" value="1"/>
</dbReference>
<dbReference type="Pfam" id="PF13424">
    <property type="entry name" value="TPR_12"/>
    <property type="match status" value="1"/>
</dbReference>
<dbReference type="RefSeq" id="WP_203844383.1">
    <property type="nucleotide sequence ID" value="NZ_BAAAVW010000005.1"/>
</dbReference>
<dbReference type="PANTHER" id="PTHR46082">
    <property type="entry name" value="ATP/GTP-BINDING PROTEIN-RELATED"/>
    <property type="match status" value="1"/>
</dbReference>
<dbReference type="SUPFAM" id="SSF52540">
    <property type="entry name" value="P-loop containing nucleoside triphosphate hydrolases"/>
    <property type="match status" value="1"/>
</dbReference>
<organism evidence="3 4">
    <name type="scientific">Dactylosporangium siamense</name>
    <dbReference type="NCBI Taxonomy" id="685454"/>
    <lineage>
        <taxon>Bacteria</taxon>
        <taxon>Bacillati</taxon>
        <taxon>Actinomycetota</taxon>
        <taxon>Actinomycetes</taxon>
        <taxon>Micromonosporales</taxon>
        <taxon>Micromonosporaceae</taxon>
        <taxon>Dactylosporangium</taxon>
    </lineage>
</organism>
<dbReference type="EMBL" id="BONQ01000014">
    <property type="protein sequence ID" value="GIG42507.1"/>
    <property type="molecule type" value="Genomic_DNA"/>
</dbReference>
<feature type="domain" description="DUF7779" evidence="2">
    <location>
        <begin position="846"/>
        <end position="936"/>
    </location>
</feature>
<dbReference type="Gene3D" id="1.25.40.10">
    <property type="entry name" value="Tetratricopeptide repeat domain"/>
    <property type="match status" value="3"/>
</dbReference>
<proteinExistence type="predicted"/>
<sequence>MVDSTPSARPSPGVPRQWPTVAGLAGFEIADALWLASRPGFGRAAVDDGAATEAPRKSPDDVVDVADPPTGGPGLPTARPPADDGPYFVPVPPDGSGETGSAVWEGRLAARSVVGSHRVPSRADTLGALRLVVASPVTRELDEESTAELGVVTRRWTPVLRPTAERRWDAVVVIDESPLIDAWHDAIADFVAGLRRQAVFRTIQVRWLVEGEHGGVMLRSGPGGAPETAASVVDLTGRRMVFVLTQSWSGLWRRGAVQRVAARWAASMVVTTVHLMPQELWRQTLATTAVTWHPDGPARCTGSMSWTESGLGRRGASDFPEPGTVAIPVLELGEGWLRRWSRLVAGTGTGPVTMPAVITSPHYQPPPASGGASASDLVIEFRASRSPTARVLATLLAAAPLTDEMIWAIQRFTPRAGPSHLVEVLSSDLIQPTGLPGARRDRGAIAYEFADGVRERLLSLGQRDRTIAVQDLVEEILAGDVPGVRGLGSRVRHPHSVAAHQVDPASRPHARVELKVYQALSGPHLVAHRHLKQVIGGPLPMLGRNVDPVHLNPGASTERIMSESSYLPTSGADSLPEAGAGSAGVANPRTDPASDGRPDAITNNLPPRNLNFTGRRDLLDALHRRLRSGTTAVLPEAVHGSGGVGKSQLVIEYVHQRLKDYDLIWWIPAERPAQITSALVELAQKLGISATATATTAVPLVLDALRLGRPHSNWLLIFDNAESPEEVQRFFPLEGTGSIVVTSRNPQWTDVADGLRVDVFDRHESIELLRKRSPALLFDEADRLSAALGDLPLAIELAAAYRAATEMPADEYLEKLNGSLAYFQDDVGGQDFPDFVAAAWNIALDAVEKRDREALRLLQVVAFLAPEPISEALLQRSGTANVHPDLDRVLRNKNRLTQAIRSISRFSLARMDYRTNSFQLHRLAQRVLIAQLSAEDREAMRQTAHLLLAGANPGFPDEAQKWPLFAELYPHIIASAAERSVDERVHTLILDEAKYLWRWGDLTGARDFALRAHDAWTEALGEDHPDTLNMAYWLGFMYFVVGDYPAAARINARTVELNRETFGENSQETLSAIGAVAADYRIAGDFASALDQSSTVYERAQRNFGDEVPETLRAAHNLAVSMRLSGRYDQALQVGRQTHNRLILMYGTNHLITLDTYGGVNLDSRELGDWITARNQQENVVDAVRRLVGDEDHPDLLRQSHSLAIFRRKAGDQAGALQSSTDVLKRYRYRYGDRHPDTVLATLTSSIDLRVTGDLSAALVAGAFAVDRLRELYGPTHPHTAGAEVDHAIILRLSGGTEDARIWGERAHRVLADRLDEQHALVLASGINLASAYYALGALQAAHDLDFDMLRRCRSQLGVNHPTTLCCAHNLGLDLRGLSRESDAVALLEDTMARFRAVLGPDHPATVAAVEGIRANCDIDLMPL</sequence>
<dbReference type="Gene3D" id="3.40.50.300">
    <property type="entry name" value="P-loop containing nucleotide triphosphate hydrolases"/>
    <property type="match status" value="1"/>
</dbReference>
<dbReference type="InterPro" id="IPR011990">
    <property type="entry name" value="TPR-like_helical_dom_sf"/>
</dbReference>
<dbReference type="Pfam" id="PF25000">
    <property type="entry name" value="DUF7779"/>
    <property type="match status" value="1"/>
</dbReference>
<accession>A0A919U5M6</accession>
<dbReference type="NCBIfam" id="NF040586">
    <property type="entry name" value="FxSxx_TPR"/>
    <property type="match status" value="1"/>
</dbReference>
<dbReference type="InterPro" id="IPR053137">
    <property type="entry name" value="NLR-like"/>
</dbReference>
<evidence type="ECO:0000313" key="3">
    <source>
        <dbReference type="EMBL" id="GIG42507.1"/>
    </source>
</evidence>
<feature type="compositionally biased region" description="Polar residues" evidence="1">
    <location>
        <begin position="562"/>
        <end position="572"/>
    </location>
</feature>
<dbReference type="InterPro" id="IPR027417">
    <property type="entry name" value="P-loop_NTPase"/>
</dbReference>
<evidence type="ECO:0000313" key="4">
    <source>
        <dbReference type="Proteomes" id="UP000660611"/>
    </source>
</evidence>
<gene>
    <name evidence="3" type="ORF">Dsi01nite_005480</name>
</gene>
<name>A0A919U5M6_9ACTN</name>
<protein>
    <submittedName>
        <fullName evidence="3">Cytochrome c</fullName>
    </submittedName>
</protein>
<reference evidence="3" key="1">
    <citation type="submission" date="2021-01" db="EMBL/GenBank/DDBJ databases">
        <title>Whole genome shotgun sequence of Dactylosporangium siamense NBRC 106093.</title>
        <authorList>
            <person name="Komaki H."/>
            <person name="Tamura T."/>
        </authorList>
    </citation>
    <scope>NUCLEOTIDE SEQUENCE</scope>
    <source>
        <strain evidence="3">NBRC 106093</strain>
    </source>
</reference>
<feature type="region of interest" description="Disordered" evidence="1">
    <location>
        <begin position="560"/>
        <end position="609"/>
    </location>
</feature>
<evidence type="ECO:0000256" key="1">
    <source>
        <dbReference type="SAM" id="MobiDB-lite"/>
    </source>
</evidence>
<feature type="region of interest" description="Disordered" evidence="1">
    <location>
        <begin position="44"/>
        <end position="85"/>
    </location>
</feature>
<evidence type="ECO:0000259" key="2">
    <source>
        <dbReference type="Pfam" id="PF25000"/>
    </source>
</evidence>
<comment type="caution">
    <text evidence="3">The sequence shown here is derived from an EMBL/GenBank/DDBJ whole genome shotgun (WGS) entry which is preliminary data.</text>
</comment>
<dbReference type="Pfam" id="PF13374">
    <property type="entry name" value="TPR_10"/>
    <property type="match status" value="3"/>
</dbReference>
<keyword evidence="4" id="KW-1185">Reference proteome</keyword>
<dbReference type="SUPFAM" id="SSF48452">
    <property type="entry name" value="TPR-like"/>
    <property type="match status" value="2"/>
</dbReference>
<dbReference type="InterPro" id="IPR047738">
    <property type="entry name" value="SAV_2336-like_N"/>
</dbReference>
<dbReference type="NCBIfam" id="NF041121">
    <property type="entry name" value="SAV_2336_NTERM"/>
    <property type="match status" value="1"/>
</dbReference>
<dbReference type="Proteomes" id="UP000660611">
    <property type="component" value="Unassembled WGS sequence"/>
</dbReference>